<dbReference type="AlphaFoldDB" id="A0AAI8V8P4"/>
<proteinExistence type="predicted"/>
<keyword evidence="1" id="KW-0175">Coiled coil</keyword>
<dbReference type="EMBL" id="CAUWAG010000003">
    <property type="protein sequence ID" value="CAJ2500390.1"/>
    <property type="molecule type" value="Genomic_DNA"/>
</dbReference>
<protein>
    <submittedName>
        <fullName evidence="2">Uu.00g032430.m01.CDS01</fullName>
    </submittedName>
</protein>
<evidence type="ECO:0000313" key="2">
    <source>
        <dbReference type="EMBL" id="CAJ2500390.1"/>
    </source>
</evidence>
<keyword evidence="3" id="KW-1185">Reference proteome</keyword>
<sequence length="135" mass="14929">MSYTHGQDAKQVYSSGHQLVADLGMMGHETVFGEQEVALLQENEEAHRVEDEAERRRLREEEAALERENEINALTMALDLPAPASRSLSTRTPMQAFTIASLPPAGVGHPSRKVPNRVPHVAEVHSQLDRNLGVL</sequence>
<reference evidence="2" key="1">
    <citation type="submission" date="2023-10" db="EMBL/GenBank/DDBJ databases">
        <authorList>
            <person name="Hackl T."/>
        </authorList>
    </citation>
    <scope>NUCLEOTIDE SEQUENCE</scope>
</reference>
<dbReference type="Proteomes" id="UP001295740">
    <property type="component" value="Unassembled WGS sequence"/>
</dbReference>
<evidence type="ECO:0000256" key="1">
    <source>
        <dbReference type="SAM" id="Coils"/>
    </source>
</evidence>
<gene>
    <name evidence="2" type="ORF">KHLLAP_LOCUS858</name>
</gene>
<comment type="caution">
    <text evidence="2">The sequence shown here is derived from an EMBL/GenBank/DDBJ whole genome shotgun (WGS) entry which is preliminary data.</text>
</comment>
<feature type="coiled-coil region" evidence="1">
    <location>
        <begin position="41"/>
        <end position="68"/>
    </location>
</feature>
<evidence type="ECO:0000313" key="3">
    <source>
        <dbReference type="Proteomes" id="UP001295740"/>
    </source>
</evidence>
<accession>A0AAI8V8P4</accession>
<organism evidence="2 3">
    <name type="scientific">Anthostomella pinea</name>
    <dbReference type="NCBI Taxonomy" id="933095"/>
    <lineage>
        <taxon>Eukaryota</taxon>
        <taxon>Fungi</taxon>
        <taxon>Dikarya</taxon>
        <taxon>Ascomycota</taxon>
        <taxon>Pezizomycotina</taxon>
        <taxon>Sordariomycetes</taxon>
        <taxon>Xylariomycetidae</taxon>
        <taxon>Xylariales</taxon>
        <taxon>Xylariaceae</taxon>
        <taxon>Anthostomella</taxon>
    </lineage>
</organism>
<name>A0AAI8V8P4_9PEZI</name>